<comment type="caution">
    <text evidence="1">The sequence shown here is derived from an EMBL/GenBank/DDBJ whole genome shotgun (WGS) entry which is preliminary data.</text>
</comment>
<evidence type="ECO:0008006" key="3">
    <source>
        <dbReference type="Google" id="ProtNLM"/>
    </source>
</evidence>
<reference evidence="1" key="1">
    <citation type="submission" date="2023-03" db="EMBL/GenBank/DDBJ databases">
        <title>Massive genome expansion in bonnet fungi (Mycena s.s.) driven by repeated elements and novel gene families across ecological guilds.</title>
        <authorList>
            <consortium name="Lawrence Berkeley National Laboratory"/>
            <person name="Harder C.B."/>
            <person name="Miyauchi S."/>
            <person name="Viragh M."/>
            <person name="Kuo A."/>
            <person name="Thoen E."/>
            <person name="Andreopoulos B."/>
            <person name="Lu D."/>
            <person name="Skrede I."/>
            <person name="Drula E."/>
            <person name="Henrissat B."/>
            <person name="Morin E."/>
            <person name="Kohler A."/>
            <person name="Barry K."/>
            <person name="LaButti K."/>
            <person name="Morin E."/>
            <person name="Salamov A."/>
            <person name="Lipzen A."/>
            <person name="Mereny Z."/>
            <person name="Hegedus B."/>
            <person name="Baldrian P."/>
            <person name="Stursova M."/>
            <person name="Weitz H."/>
            <person name="Taylor A."/>
            <person name="Grigoriev I.V."/>
            <person name="Nagy L.G."/>
            <person name="Martin F."/>
            <person name="Kauserud H."/>
        </authorList>
    </citation>
    <scope>NUCLEOTIDE SEQUENCE</scope>
    <source>
        <strain evidence="1">CBHHK002</strain>
    </source>
</reference>
<gene>
    <name evidence="1" type="ORF">DFH08DRAFT_930627</name>
</gene>
<organism evidence="1 2">
    <name type="scientific">Mycena albidolilacea</name>
    <dbReference type="NCBI Taxonomy" id="1033008"/>
    <lineage>
        <taxon>Eukaryota</taxon>
        <taxon>Fungi</taxon>
        <taxon>Dikarya</taxon>
        <taxon>Basidiomycota</taxon>
        <taxon>Agaricomycotina</taxon>
        <taxon>Agaricomycetes</taxon>
        <taxon>Agaricomycetidae</taxon>
        <taxon>Agaricales</taxon>
        <taxon>Marasmiineae</taxon>
        <taxon>Mycenaceae</taxon>
        <taxon>Mycena</taxon>
    </lineage>
</organism>
<accession>A0AAD7F4I0</accession>
<evidence type="ECO:0000313" key="2">
    <source>
        <dbReference type="Proteomes" id="UP001218218"/>
    </source>
</evidence>
<keyword evidence="2" id="KW-1185">Reference proteome</keyword>
<name>A0AAD7F4I0_9AGAR</name>
<dbReference type="Proteomes" id="UP001218218">
    <property type="component" value="Unassembled WGS sequence"/>
</dbReference>
<evidence type="ECO:0000313" key="1">
    <source>
        <dbReference type="EMBL" id="KAJ7364900.1"/>
    </source>
</evidence>
<dbReference type="AlphaFoldDB" id="A0AAD7F4I0"/>
<dbReference type="EMBL" id="JARIHO010000003">
    <property type="protein sequence ID" value="KAJ7364900.1"/>
    <property type="molecule type" value="Genomic_DNA"/>
</dbReference>
<protein>
    <recommendedName>
        <fullName evidence="3">F-box domain-containing protein</fullName>
    </recommendedName>
</protein>
<sequence length="411" mass="45319">MSVKIAPLLLGRICSGWRTIALSTPRLWSSIHVPEPYAKLPQYVRDGCLQLMKTWLTRSGGLPLSISFHKRHPPGSSPFLDTIVSLSSRWKHISLSGQNRIQLSRADVPILKSIEVSDYVVGDGPTETRDFFCGVAVRKVSIGTDLDPIQLPLPWAQLTALSLHRPSDPHLFSQSSLTSNLSSSTALTILAECRSLCECTLFLSPSADETIAPPSSVELPLLASLKISVIACGGSLLQQHDPLDRLLLPQLSSFALTGYRANPVGIPLSTLVSNATKLQNVEVDTTFFTRETLVTFIRLLPPCVQHLILRQNVICPNAPSFVDNDFLLLLTPPSQRVDGSDAGFLFPELDTIQLIYTAAFSDEALLGFIRARMGVHRLGRVRVKFLRYVERDILPELRSFIDEFGLSVSLE</sequence>
<proteinExistence type="predicted"/>